<dbReference type="EMBL" id="JAHRIM010060080">
    <property type="protein sequence ID" value="MEQ2270433.1"/>
    <property type="molecule type" value="Genomic_DNA"/>
</dbReference>
<comment type="caution">
    <text evidence="1">The sequence shown here is derived from an EMBL/GenBank/DDBJ whole genome shotgun (WGS) entry which is preliminary data.</text>
</comment>
<dbReference type="Proteomes" id="UP001444071">
    <property type="component" value="Unassembled WGS sequence"/>
</dbReference>
<reference evidence="1 2" key="1">
    <citation type="submission" date="2021-06" db="EMBL/GenBank/DDBJ databases">
        <authorList>
            <person name="Palmer J.M."/>
        </authorList>
    </citation>
    <scope>NUCLEOTIDE SEQUENCE [LARGE SCALE GENOMIC DNA]</scope>
    <source>
        <strain evidence="1 2">XR_2019</strain>
        <tissue evidence="1">Muscle</tissue>
    </source>
</reference>
<keyword evidence="2" id="KW-1185">Reference proteome</keyword>
<name>A0ABV0WNJ7_9TELE</name>
<feature type="non-terminal residue" evidence="1">
    <location>
        <position position="1"/>
    </location>
</feature>
<proteinExistence type="predicted"/>
<gene>
    <name evidence="1" type="ORF">XENORESO_008846</name>
</gene>
<organism evidence="1 2">
    <name type="scientific">Xenotaenia resolanae</name>
    <dbReference type="NCBI Taxonomy" id="208358"/>
    <lineage>
        <taxon>Eukaryota</taxon>
        <taxon>Metazoa</taxon>
        <taxon>Chordata</taxon>
        <taxon>Craniata</taxon>
        <taxon>Vertebrata</taxon>
        <taxon>Euteleostomi</taxon>
        <taxon>Actinopterygii</taxon>
        <taxon>Neopterygii</taxon>
        <taxon>Teleostei</taxon>
        <taxon>Neoteleostei</taxon>
        <taxon>Acanthomorphata</taxon>
        <taxon>Ovalentaria</taxon>
        <taxon>Atherinomorphae</taxon>
        <taxon>Cyprinodontiformes</taxon>
        <taxon>Goodeidae</taxon>
        <taxon>Xenotaenia</taxon>
    </lineage>
</organism>
<accession>A0ABV0WNJ7</accession>
<protein>
    <submittedName>
        <fullName evidence="1">Uncharacterized protein</fullName>
    </submittedName>
</protein>
<evidence type="ECO:0000313" key="1">
    <source>
        <dbReference type="EMBL" id="MEQ2270433.1"/>
    </source>
</evidence>
<evidence type="ECO:0000313" key="2">
    <source>
        <dbReference type="Proteomes" id="UP001444071"/>
    </source>
</evidence>
<sequence length="62" mass="6978">DPSLLGFVSPPELNTGSRFVTWLLRLVGEELEGNPHVNWITMLRRWLHTGLLGSIQKSPHCA</sequence>